<feature type="compositionally biased region" description="Basic and acidic residues" evidence="1">
    <location>
        <begin position="51"/>
        <end position="81"/>
    </location>
</feature>
<dbReference type="RefSeq" id="WP_002684533.1">
    <property type="nucleotide sequence ID" value="NZ_CM001795.1"/>
</dbReference>
<evidence type="ECO:0000256" key="1">
    <source>
        <dbReference type="SAM" id="MobiDB-lite"/>
    </source>
</evidence>
<comment type="caution">
    <text evidence="3">The sequence shown here is derived from an EMBL/GenBank/DDBJ whole genome shotgun (WGS) entry which is preliminary data.</text>
</comment>
<feature type="domain" description="Flagellar hook-length control protein-like C-terminal" evidence="2">
    <location>
        <begin position="331"/>
        <end position="407"/>
    </location>
</feature>
<name>A0A0E2E3H7_TREDN</name>
<feature type="region of interest" description="Disordered" evidence="1">
    <location>
        <begin position="49"/>
        <end position="143"/>
    </location>
</feature>
<dbReference type="Proteomes" id="UP000011705">
    <property type="component" value="Chromosome"/>
</dbReference>
<organism evidence="3">
    <name type="scientific">Treponema denticola H-22</name>
    <dbReference type="NCBI Taxonomy" id="999432"/>
    <lineage>
        <taxon>Bacteria</taxon>
        <taxon>Pseudomonadati</taxon>
        <taxon>Spirochaetota</taxon>
        <taxon>Spirochaetia</taxon>
        <taxon>Spirochaetales</taxon>
        <taxon>Treponemataceae</taxon>
        <taxon>Treponema</taxon>
    </lineage>
</organism>
<evidence type="ECO:0000259" key="2">
    <source>
        <dbReference type="Pfam" id="PF02120"/>
    </source>
</evidence>
<dbReference type="Pfam" id="PF02120">
    <property type="entry name" value="Flg_hook"/>
    <property type="match status" value="1"/>
</dbReference>
<dbReference type="CDD" id="cd17470">
    <property type="entry name" value="T3SS_Flik_C"/>
    <property type="match status" value="1"/>
</dbReference>
<feature type="region of interest" description="Disordered" evidence="1">
    <location>
        <begin position="285"/>
        <end position="305"/>
    </location>
</feature>
<feature type="compositionally biased region" description="Basic and acidic residues" evidence="1">
    <location>
        <begin position="108"/>
        <end position="143"/>
    </location>
</feature>
<dbReference type="AlphaFoldDB" id="A0A0E2E3H7"/>
<dbReference type="InterPro" id="IPR038610">
    <property type="entry name" value="FliK-like_C_sf"/>
</dbReference>
<dbReference type="Gene3D" id="3.30.750.140">
    <property type="match status" value="1"/>
</dbReference>
<sequence>MQALDVRMQALPVKEPEREDSRDIKRADAEPVRNGDSFLAMIKKMIAAAKDGSKETDEARFEDISLREDKIRDSSLQKEAGRQNTELSSEDHKSKKIDAENLLNSKEAYLKEPKGLLKKPKTETQKPDSEHSQAGKSQKNDLELNLKILNEDFKEEIKDFLPQDVKEDETISLLTDEALKKLDKAEKKKAQSFDDEKTEQAGKLGLLSKADKKDLSKKISPQSEAVQENLSKKPVSKPKLKISVEDLRSMPSVQSDAAIHTTASESRVETDNSVDMVIDFSGKAQNASQGGDLQNTQNGSEAQKTSQTFSAMLAQEIRDASADFVQAGKIVLRDNNAGEIRLHLRPENLGAVKINLELSEGKRVTGTVTVASKEAYDAFEKNLDNLAKEFKQNGFEFAEFNLNWSGFSGQEGFAESFESFSDFVYKNQEQDLRQLEKTADNLSTYSYVYGPTVDILA</sequence>
<dbReference type="PATRIC" id="fig|999432.5.peg.1475"/>
<dbReference type="HOGENOM" id="CLU_613848_0_0_12"/>
<feature type="compositionally biased region" description="Basic and acidic residues" evidence="1">
    <location>
        <begin position="89"/>
        <end position="99"/>
    </location>
</feature>
<dbReference type="InterPro" id="IPR021136">
    <property type="entry name" value="Flagellar_hook_control-like_C"/>
</dbReference>
<reference evidence="3" key="1">
    <citation type="submission" date="2012-01" db="EMBL/GenBank/DDBJ databases">
        <title>The Genome Sequence of Treponema denticola H-22.</title>
        <authorList>
            <consortium name="The Broad Institute Genome Sequencing Platform"/>
            <person name="Earl A."/>
            <person name="Ward D."/>
            <person name="Feldgarden M."/>
            <person name="Gevers D."/>
            <person name="Blanton J.M."/>
            <person name="Fenno C.J."/>
            <person name="Baranova O.V."/>
            <person name="Mathney J."/>
            <person name="Dewhirst F.E."/>
            <person name="Izard J."/>
            <person name="Young S.K."/>
            <person name="Zeng Q."/>
            <person name="Gargeya S."/>
            <person name="Fitzgerald M."/>
            <person name="Haas B."/>
            <person name="Abouelleil A."/>
            <person name="Alvarado L."/>
            <person name="Arachchi H.M."/>
            <person name="Berlin A."/>
            <person name="Chapman S.B."/>
            <person name="Gearin G."/>
            <person name="Goldberg J."/>
            <person name="Griggs A."/>
            <person name="Gujja S."/>
            <person name="Hansen M."/>
            <person name="Heiman D."/>
            <person name="Howarth C."/>
            <person name="Larimer J."/>
            <person name="Lui A."/>
            <person name="MacDonald P.J.P."/>
            <person name="McCowen C."/>
            <person name="Montmayeur A."/>
            <person name="Murphy C."/>
            <person name="Neiman D."/>
            <person name="Pearson M."/>
            <person name="Priest M."/>
            <person name="Roberts A."/>
            <person name="Saif S."/>
            <person name="Shea T."/>
            <person name="Sisk P."/>
            <person name="Stolte C."/>
            <person name="Sykes S."/>
            <person name="Wortman J."/>
            <person name="Nusbaum C."/>
            <person name="Birren B."/>
        </authorList>
    </citation>
    <scope>NUCLEOTIDE SEQUENCE [LARGE SCALE GENOMIC DNA]</scope>
    <source>
        <strain evidence="3">H-22</strain>
    </source>
</reference>
<feature type="compositionally biased region" description="Polar residues" evidence="1">
    <location>
        <begin position="219"/>
        <end position="229"/>
    </location>
</feature>
<dbReference type="EMBL" id="AGDV01000012">
    <property type="protein sequence ID" value="EMB33060.1"/>
    <property type="molecule type" value="Genomic_DNA"/>
</dbReference>
<feature type="region of interest" description="Disordered" evidence="1">
    <location>
        <begin position="1"/>
        <end position="34"/>
    </location>
</feature>
<accession>A0A0E2E3H7</accession>
<protein>
    <recommendedName>
        <fullName evidence="2">Flagellar hook-length control protein-like C-terminal domain-containing protein</fullName>
    </recommendedName>
</protein>
<feature type="compositionally biased region" description="Basic and acidic residues" evidence="1">
    <location>
        <begin position="14"/>
        <end position="33"/>
    </location>
</feature>
<feature type="compositionally biased region" description="Basic and acidic residues" evidence="1">
    <location>
        <begin position="184"/>
        <end position="200"/>
    </location>
</feature>
<proteinExistence type="predicted"/>
<evidence type="ECO:0000313" key="3">
    <source>
        <dbReference type="EMBL" id="EMB33060.1"/>
    </source>
</evidence>
<gene>
    <name evidence="3" type="ORF">HMPREF9726_01421</name>
</gene>
<feature type="region of interest" description="Disordered" evidence="1">
    <location>
        <begin position="184"/>
        <end position="237"/>
    </location>
</feature>